<name>L1IGI8_GUITC</name>
<proteinExistence type="predicted"/>
<keyword evidence="4" id="KW-1185">Reference proteome</keyword>
<evidence type="ECO:0000313" key="2">
    <source>
        <dbReference type="EMBL" id="EKX35366.1"/>
    </source>
</evidence>
<gene>
    <name evidence="2" type="ORF">GUITHDRAFT_118487</name>
</gene>
<dbReference type="RefSeq" id="XP_005822346.1">
    <property type="nucleotide sequence ID" value="XM_005822289.1"/>
</dbReference>
<feature type="coiled-coil region" evidence="1">
    <location>
        <begin position="84"/>
        <end position="147"/>
    </location>
</feature>
<dbReference type="Proteomes" id="UP000011087">
    <property type="component" value="Unassembled WGS sequence"/>
</dbReference>
<evidence type="ECO:0000313" key="4">
    <source>
        <dbReference type="Proteomes" id="UP000011087"/>
    </source>
</evidence>
<sequence length="243" mass="27829">MVIISVDQSSFSSPISPTTSIESEKSWRVSGVPNGVAKDIDAEALQSQDAKPRYSTTITSSPTAGVQEMYENRYKLLLDDNRFLQDSLKREQQAREEIAKLMREECGGLSHQIKMCMEEKRITENNLAEARLEIERLKDFQHTLKAEVDLKDQKIGDLLERIKEHDAAHNLIEEEKSMDELMVERKKSDSFSSKWMAEKEISHSLSLKIAELQRDQYSHQAEIQTLKQSLVEVKNQARGDKCS</sequence>
<dbReference type="PaxDb" id="55529-EKX35366"/>
<protein>
    <submittedName>
        <fullName evidence="2 3">Uncharacterized protein</fullName>
    </submittedName>
</protein>
<accession>L1IGI8</accession>
<dbReference type="KEGG" id="gtt:GUITHDRAFT_118487"/>
<dbReference type="EMBL" id="JH993092">
    <property type="protein sequence ID" value="EKX35366.1"/>
    <property type="molecule type" value="Genomic_DNA"/>
</dbReference>
<reference evidence="2 4" key="1">
    <citation type="journal article" date="2012" name="Nature">
        <title>Algal genomes reveal evolutionary mosaicism and the fate of nucleomorphs.</title>
        <authorList>
            <consortium name="DOE Joint Genome Institute"/>
            <person name="Curtis B.A."/>
            <person name="Tanifuji G."/>
            <person name="Burki F."/>
            <person name="Gruber A."/>
            <person name="Irimia M."/>
            <person name="Maruyama S."/>
            <person name="Arias M.C."/>
            <person name="Ball S.G."/>
            <person name="Gile G.H."/>
            <person name="Hirakawa Y."/>
            <person name="Hopkins J.F."/>
            <person name="Kuo A."/>
            <person name="Rensing S.A."/>
            <person name="Schmutz J."/>
            <person name="Symeonidi A."/>
            <person name="Elias M."/>
            <person name="Eveleigh R.J."/>
            <person name="Herman E.K."/>
            <person name="Klute M.J."/>
            <person name="Nakayama T."/>
            <person name="Obornik M."/>
            <person name="Reyes-Prieto A."/>
            <person name="Armbrust E.V."/>
            <person name="Aves S.J."/>
            <person name="Beiko R.G."/>
            <person name="Coutinho P."/>
            <person name="Dacks J.B."/>
            <person name="Durnford D.G."/>
            <person name="Fast N.M."/>
            <person name="Green B.R."/>
            <person name="Grisdale C.J."/>
            <person name="Hempel F."/>
            <person name="Henrissat B."/>
            <person name="Hoppner M.P."/>
            <person name="Ishida K."/>
            <person name="Kim E."/>
            <person name="Koreny L."/>
            <person name="Kroth P.G."/>
            <person name="Liu Y."/>
            <person name="Malik S.B."/>
            <person name="Maier U.G."/>
            <person name="McRose D."/>
            <person name="Mock T."/>
            <person name="Neilson J.A."/>
            <person name="Onodera N.T."/>
            <person name="Poole A.M."/>
            <person name="Pritham E.J."/>
            <person name="Richards T.A."/>
            <person name="Rocap G."/>
            <person name="Roy S.W."/>
            <person name="Sarai C."/>
            <person name="Schaack S."/>
            <person name="Shirato S."/>
            <person name="Slamovits C.H."/>
            <person name="Spencer D.F."/>
            <person name="Suzuki S."/>
            <person name="Worden A.Z."/>
            <person name="Zauner S."/>
            <person name="Barry K."/>
            <person name="Bell C."/>
            <person name="Bharti A.K."/>
            <person name="Crow J.A."/>
            <person name="Grimwood J."/>
            <person name="Kramer R."/>
            <person name="Lindquist E."/>
            <person name="Lucas S."/>
            <person name="Salamov A."/>
            <person name="McFadden G.I."/>
            <person name="Lane C.E."/>
            <person name="Keeling P.J."/>
            <person name="Gray M.W."/>
            <person name="Grigoriev I.V."/>
            <person name="Archibald J.M."/>
        </authorList>
    </citation>
    <scope>NUCLEOTIDE SEQUENCE</scope>
    <source>
        <strain evidence="2 4">CCMP2712</strain>
    </source>
</reference>
<dbReference type="AlphaFoldDB" id="L1IGI8"/>
<evidence type="ECO:0000256" key="1">
    <source>
        <dbReference type="SAM" id="Coils"/>
    </source>
</evidence>
<reference evidence="3" key="3">
    <citation type="submission" date="2015-06" db="UniProtKB">
        <authorList>
            <consortium name="EnsemblProtists"/>
        </authorList>
    </citation>
    <scope>IDENTIFICATION</scope>
</reference>
<dbReference type="GeneID" id="17292090"/>
<dbReference type="HOGENOM" id="CLU_1144384_0_0_1"/>
<reference evidence="4" key="2">
    <citation type="submission" date="2012-11" db="EMBL/GenBank/DDBJ databases">
        <authorList>
            <person name="Kuo A."/>
            <person name="Curtis B.A."/>
            <person name="Tanifuji G."/>
            <person name="Burki F."/>
            <person name="Gruber A."/>
            <person name="Irimia M."/>
            <person name="Maruyama S."/>
            <person name="Arias M.C."/>
            <person name="Ball S.G."/>
            <person name="Gile G.H."/>
            <person name="Hirakawa Y."/>
            <person name="Hopkins J.F."/>
            <person name="Rensing S.A."/>
            <person name="Schmutz J."/>
            <person name="Symeonidi A."/>
            <person name="Elias M."/>
            <person name="Eveleigh R.J."/>
            <person name="Herman E.K."/>
            <person name="Klute M.J."/>
            <person name="Nakayama T."/>
            <person name="Obornik M."/>
            <person name="Reyes-Prieto A."/>
            <person name="Armbrust E.V."/>
            <person name="Aves S.J."/>
            <person name="Beiko R.G."/>
            <person name="Coutinho P."/>
            <person name="Dacks J.B."/>
            <person name="Durnford D.G."/>
            <person name="Fast N.M."/>
            <person name="Green B.R."/>
            <person name="Grisdale C."/>
            <person name="Hempe F."/>
            <person name="Henrissat B."/>
            <person name="Hoppner M.P."/>
            <person name="Ishida K.-I."/>
            <person name="Kim E."/>
            <person name="Koreny L."/>
            <person name="Kroth P.G."/>
            <person name="Liu Y."/>
            <person name="Malik S.-B."/>
            <person name="Maier U.G."/>
            <person name="McRose D."/>
            <person name="Mock T."/>
            <person name="Neilson J.A."/>
            <person name="Onodera N.T."/>
            <person name="Poole A.M."/>
            <person name="Pritham E.J."/>
            <person name="Richards T.A."/>
            <person name="Rocap G."/>
            <person name="Roy S.W."/>
            <person name="Sarai C."/>
            <person name="Schaack S."/>
            <person name="Shirato S."/>
            <person name="Slamovits C.H."/>
            <person name="Spencer D.F."/>
            <person name="Suzuki S."/>
            <person name="Worden A.Z."/>
            <person name="Zauner S."/>
            <person name="Barry K."/>
            <person name="Bell C."/>
            <person name="Bharti A.K."/>
            <person name="Crow J.A."/>
            <person name="Grimwood J."/>
            <person name="Kramer R."/>
            <person name="Lindquist E."/>
            <person name="Lucas S."/>
            <person name="Salamov A."/>
            <person name="McFadden G.I."/>
            <person name="Lane C.E."/>
            <person name="Keeling P.J."/>
            <person name="Gray M.W."/>
            <person name="Grigoriev I.V."/>
            <person name="Archibald J.M."/>
        </authorList>
    </citation>
    <scope>NUCLEOTIDE SEQUENCE</scope>
    <source>
        <strain evidence="4">CCMP2712</strain>
    </source>
</reference>
<dbReference type="EnsemblProtists" id="EKX35366">
    <property type="protein sequence ID" value="EKX35366"/>
    <property type="gene ID" value="GUITHDRAFT_118487"/>
</dbReference>
<evidence type="ECO:0000313" key="3">
    <source>
        <dbReference type="EnsemblProtists" id="EKX35366"/>
    </source>
</evidence>
<organism evidence="2">
    <name type="scientific">Guillardia theta (strain CCMP2712)</name>
    <name type="common">Cryptophyte</name>
    <dbReference type="NCBI Taxonomy" id="905079"/>
    <lineage>
        <taxon>Eukaryota</taxon>
        <taxon>Cryptophyceae</taxon>
        <taxon>Pyrenomonadales</taxon>
        <taxon>Geminigeraceae</taxon>
        <taxon>Guillardia</taxon>
    </lineage>
</organism>
<keyword evidence="1" id="KW-0175">Coiled coil</keyword>